<sequence>MTMVGTFLAASAAVIAVTAYPLAAQAGAADGDQVVRVQDGKLRCLISTDDVPRGGGPMAVCGLSNGQPFGTSPAVARYSPQQSLAVVRGTGERFWFSGTLPPADGDVVLGPGETYRVNGWTIRNDPFKAFIVNDFYEHGMTINETEMRQI</sequence>
<protein>
    <recommendedName>
        <fullName evidence="4">Secreted protein</fullName>
    </recommendedName>
</protein>
<feature type="signal peptide" evidence="1">
    <location>
        <begin position="1"/>
        <end position="23"/>
    </location>
</feature>
<evidence type="ECO:0000256" key="1">
    <source>
        <dbReference type="SAM" id="SignalP"/>
    </source>
</evidence>
<feature type="chain" id="PRO_5045603795" description="Secreted protein" evidence="1">
    <location>
        <begin position="24"/>
        <end position="150"/>
    </location>
</feature>
<evidence type="ECO:0000313" key="2">
    <source>
        <dbReference type="EMBL" id="MCZ8380483.1"/>
    </source>
</evidence>
<dbReference type="EMBL" id="JAPZPY010000007">
    <property type="protein sequence ID" value="MCZ8380483.1"/>
    <property type="molecule type" value="Genomic_DNA"/>
</dbReference>
<gene>
    <name evidence="2" type="ORF">O6P37_16575</name>
</gene>
<comment type="caution">
    <text evidence="2">The sequence shown here is derived from an EMBL/GenBank/DDBJ whole genome shotgun (WGS) entry which is preliminary data.</text>
</comment>
<dbReference type="RefSeq" id="WP_269895108.1">
    <property type="nucleotide sequence ID" value="NZ_JAPZPY010000007.1"/>
</dbReference>
<accession>A0ABT4PV83</accession>
<dbReference type="Proteomes" id="UP001142153">
    <property type="component" value="Unassembled WGS sequence"/>
</dbReference>
<proteinExistence type="predicted"/>
<evidence type="ECO:0008006" key="4">
    <source>
        <dbReference type="Google" id="ProtNLM"/>
    </source>
</evidence>
<organism evidence="2 3">
    <name type="scientific">Mycobacterium hippophais</name>
    <dbReference type="NCBI Taxonomy" id="3016340"/>
    <lineage>
        <taxon>Bacteria</taxon>
        <taxon>Bacillati</taxon>
        <taxon>Actinomycetota</taxon>
        <taxon>Actinomycetes</taxon>
        <taxon>Mycobacteriales</taxon>
        <taxon>Mycobacteriaceae</taxon>
        <taxon>Mycobacterium</taxon>
    </lineage>
</organism>
<keyword evidence="3" id="KW-1185">Reference proteome</keyword>
<reference evidence="2" key="1">
    <citation type="submission" date="2022-12" db="EMBL/GenBank/DDBJ databases">
        <authorList>
            <person name="Deng Y."/>
            <person name="Zhang Y.-Q."/>
        </authorList>
    </citation>
    <scope>NUCLEOTIDE SEQUENCE</scope>
    <source>
        <strain evidence="2">CPCC 205372</strain>
    </source>
</reference>
<evidence type="ECO:0000313" key="3">
    <source>
        <dbReference type="Proteomes" id="UP001142153"/>
    </source>
</evidence>
<name>A0ABT4PV83_9MYCO</name>
<keyword evidence="1" id="KW-0732">Signal</keyword>